<organism evidence="2 3">
    <name type="scientific">Fluviispira multicolorata</name>
    <dbReference type="NCBI Taxonomy" id="2654512"/>
    <lineage>
        <taxon>Bacteria</taxon>
        <taxon>Pseudomonadati</taxon>
        <taxon>Bdellovibrionota</taxon>
        <taxon>Oligoflexia</taxon>
        <taxon>Silvanigrellales</taxon>
        <taxon>Silvanigrellaceae</taxon>
        <taxon>Fluviispira</taxon>
    </lineage>
</organism>
<name>A0A833JAN6_9BACT</name>
<dbReference type="Proteomes" id="UP000442694">
    <property type="component" value="Unassembled WGS sequence"/>
</dbReference>
<dbReference type="Pfam" id="PF08545">
    <property type="entry name" value="ACP_syn_III"/>
    <property type="match status" value="1"/>
</dbReference>
<gene>
    <name evidence="2" type="ORF">GCL57_13590</name>
</gene>
<dbReference type="RefSeq" id="WP_152213900.1">
    <property type="nucleotide sequence ID" value="NZ_WFLN01000010.1"/>
</dbReference>
<reference evidence="2 3" key="1">
    <citation type="submission" date="2019-10" db="EMBL/GenBank/DDBJ databases">
        <title>New genus of Silvanigrellaceae.</title>
        <authorList>
            <person name="Pitt A."/>
            <person name="Hahn M.W."/>
        </authorList>
    </citation>
    <scope>NUCLEOTIDE SEQUENCE [LARGE SCALE GENOMIC DNA]</scope>
    <source>
        <strain evidence="2 3">33A1-SZDP</strain>
    </source>
</reference>
<accession>A0A833JAN6</accession>
<dbReference type="AlphaFoldDB" id="A0A833JAN6"/>
<dbReference type="SUPFAM" id="SSF53901">
    <property type="entry name" value="Thiolase-like"/>
    <property type="match status" value="2"/>
</dbReference>
<keyword evidence="3" id="KW-1185">Reference proteome</keyword>
<comment type="caution">
    <text evidence="2">The sequence shown here is derived from an EMBL/GenBank/DDBJ whole genome shotgun (WGS) entry which is preliminary data.</text>
</comment>
<dbReference type="Gene3D" id="3.40.47.10">
    <property type="match status" value="1"/>
</dbReference>
<dbReference type="InterPro" id="IPR013751">
    <property type="entry name" value="ACP_syn_III_N"/>
</dbReference>
<evidence type="ECO:0000313" key="3">
    <source>
        <dbReference type="Proteomes" id="UP000442694"/>
    </source>
</evidence>
<feature type="domain" description="Beta-ketoacyl-[acyl-carrier-protein] synthase III N-terminal" evidence="1">
    <location>
        <begin position="118"/>
        <end position="183"/>
    </location>
</feature>
<dbReference type="GO" id="GO:0004315">
    <property type="term" value="F:3-oxoacyl-[acyl-carrier-protein] synthase activity"/>
    <property type="evidence" value="ECO:0007669"/>
    <property type="project" value="InterPro"/>
</dbReference>
<proteinExistence type="predicted"/>
<protein>
    <recommendedName>
        <fullName evidence="1">Beta-ketoacyl-[acyl-carrier-protein] synthase III N-terminal domain-containing protein</fullName>
    </recommendedName>
</protein>
<dbReference type="EMBL" id="WFLN01000010">
    <property type="protein sequence ID" value="KAB8028079.1"/>
    <property type="molecule type" value="Genomic_DNA"/>
</dbReference>
<dbReference type="InterPro" id="IPR016039">
    <property type="entry name" value="Thiolase-like"/>
</dbReference>
<evidence type="ECO:0000259" key="1">
    <source>
        <dbReference type="Pfam" id="PF08545"/>
    </source>
</evidence>
<dbReference type="GO" id="GO:0044550">
    <property type="term" value="P:secondary metabolite biosynthetic process"/>
    <property type="evidence" value="ECO:0007669"/>
    <property type="project" value="TreeGrafter"/>
</dbReference>
<dbReference type="GO" id="GO:0006633">
    <property type="term" value="P:fatty acid biosynthetic process"/>
    <property type="evidence" value="ECO:0007669"/>
    <property type="project" value="InterPro"/>
</dbReference>
<sequence length="436" mass="48988">MANIIQTIQYIKINLSFSYLPSRNIENKQIAANFKKDGKTLFDIESTIYKHTGILERRYGLKEEAASDLAIRAIQTSSVPLQDIGAMLIATTSGDYPSPSTATFVHKGLNLKKSVHCLDIASSCTSFLSALRCSTGFIATNTNTVVIATELKHKGLSEKDLRTHSLFADGASGVYLTKAQEEFFYFCYQETQSDLAKNICIPVGGSREPTKENNILRNKLEISDAKLMFLHTVKAIAKAIGVCWQEREFVLKSIKNPNFNKIPCTIYVHQANKNILNEVKNRLEKNLAENIPTLMSDVGNMVCASLPVLRTRILFLKALFFKCTKKIPKSELVDFFIETCTKDSCFSYNIENNGICFKTNYFNEEVCIFDGGSLSLKESWLAKISDEEYENLMPIFAQEYNLYLENKSFYFLDIWVAAGGGFQTIGLLHGNIKINS</sequence>
<evidence type="ECO:0000313" key="2">
    <source>
        <dbReference type="EMBL" id="KAB8028079.1"/>
    </source>
</evidence>
<dbReference type="PANTHER" id="PTHR34069:SF2">
    <property type="entry name" value="BETA-KETOACYL-[ACYL-CARRIER-PROTEIN] SYNTHASE III"/>
    <property type="match status" value="1"/>
</dbReference>
<dbReference type="PANTHER" id="PTHR34069">
    <property type="entry name" value="3-OXOACYL-[ACYL-CARRIER-PROTEIN] SYNTHASE 3"/>
    <property type="match status" value="1"/>
</dbReference>